<keyword evidence="3" id="KW-0805">Transcription regulation</keyword>
<comment type="caution">
    <text evidence="7">The sequence shown here is derived from an EMBL/GenBank/DDBJ whole genome shotgun (WGS) entry which is preliminary data.</text>
</comment>
<reference evidence="8" key="1">
    <citation type="journal article" date="2019" name="Int. J. Syst. Evol. Microbiol.">
        <title>The Global Catalogue of Microorganisms (GCM) 10K type strain sequencing project: providing services to taxonomists for standard genome sequencing and annotation.</title>
        <authorList>
            <consortium name="The Broad Institute Genomics Platform"/>
            <consortium name="The Broad Institute Genome Sequencing Center for Infectious Disease"/>
            <person name="Wu L."/>
            <person name="Ma J."/>
        </authorList>
    </citation>
    <scope>NUCLEOTIDE SEQUENCE [LARGE SCALE GENOMIC DNA]</scope>
    <source>
        <strain evidence="8">NCAIM B.02333</strain>
    </source>
</reference>
<evidence type="ECO:0000256" key="2">
    <source>
        <dbReference type="ARBA" id="ARBA00022898"/>
    </source>
</evidence>
<accession>A0ABV7WKX6</accession>
<name>A0ABV7WKX6_9MICO</name>
<proteinExistence type="inferred from homology"/>
<dbReference type="PANTHER" id="PTHR46577:SF1">
    <property type="entry name" value="HTH-TYPE TRANSCRIPTIONAL REGULATORY PROTEIN GABR"/>
    <property type="match status" value="1"/>
</dbReference>
<evidence type="ECO:0000256" key="4">
    <source>
        <dbReference type="ARBA" id="ARBA00023125"/>
    </source>
</evidence>
<evidence type="ECO:0000259" key="6">
    <source>
        <dbReference type="PROSITE" id="PS50949"/>
    </source>
</evidence>
<dbReference type="Gene3D" id="1.10.10.10">
    <property type="entry name" value="Winged helix-like DNA-binding domain superfamily/Winged helix DNA-binding domain"/>
    <property type="match status" value="1"/>
</dbReference>
<dbReference type="CDD" id="cd07377">
    <property type="entry name" value="WHTH_GntR"/>
    <property type="match status" value="1"/>
</dbReference>
<dbReference type="PRINTS" id="PR00035">
    <property type="entry name" value="HTHGNTR"/>
</dbReference>
<dbReference type="PANTHER" id="PTHR46577">
    <property type="entry name" value="HTH-TYPE TRANSCRIPTIONAL REGULATORY PROTEIN GABR"/>
    <property type="match status" value="1"/>
</dbReference>
<dbReference type="InterPro" id="IPR000524">
    <property type="entry name" value="Tscrpt_reg_HTH_GntR"/>
</dbReference>
<dbReference type="InterPro" id="IPR036390">
    <property type="entry name" value="WH_DNA-bd_sf"/>
</dbReference>
<keyword evidence="7" id="KW-0808">Transferase</keyword>
<dbReference type="SUPFAM" id="SSF46785">
    <property type="entry name" value="Winged helix' DNA-binding domain"/>
    <property type="match status" value="1"/>
</dbReference>
<keyword evidence="5" id="KW-0804">Transcription</keyword>
<dbReference type="Pfam" id="PF00392">
    <property type="entry name" value="GntR"/>
    <property type="match status" value="1"/>
</dbReference>
<evidence type="ECO:0000313" key="8">
    <source>
        <dbReference type="Proteomes" id="UP001595685"/>
    </source>
</evidence>
<dbReference type="PROSITE" id="PS50949">
    <property type="entry name" value="HTH_GNTR"/>
    <property type="match status" value="1"/>
</dbReference>
<sequence>MRTRVGALAMGRLLGDQWRGHGPGYAALADRVRALVLDGRLPLEVRVPSERQLAEQLHVSRTTVTAAYDALREAGFLRSRQGSGSWTSVPGGVRPTGGAIAPPRPDELDDDLLDLAAATMPADGVAVRAAYEAALLELPRHLPGVGYAAEGLPEARQAVADSFTARGLPTDPSQVVVTSGAVSAWALLLRVLTQPGDRVLVEQPSYPNALEAARRAGARLVPVPLGDAGERLWDVEAWRTAFRQSAPTLGYVIPDCQNPTGGVMDEATREAVVAAADAVGTTLVADETLVDLRLDGRPPARPMASFSPSVVTVGGLSKSAWAGLRLGWVRAPRDLVDRLVEARLSWDLGTPVLEQLALAHLLAAPDRGAHAAARRAEVGARRDALTTALRRELPAWRWREAQGGLSLWVELDRRSSSAMAEQAGAHGLRLAAGPRFGVEGALERYLRLPFVVPAERVDDAVRRLAGLADAVGTRRPSRLVV</sequence>
<dbReference type="SUPFAM" id="SSF53383">
    <property type="entry name" value="PLP-dependent transferases"/>
    <property type="match status" value="1"/>
</dbReference>
<dbReference type="SMART" id="SM00345">
    <property type="entry name" value="HTH_GNTR"/>
    <property type="match status" value="1"/>
</dbReference>
<dbReference type="Gene3D" id="3.40.640.10">
    <property type="entry name" value="Type I PLP-dependent aspartate aminotransferase-like (Major domain)"/>
    <property type="match status" value="1"/>
</dbReference>
<dbReference type="GO" id="GO:0008483">
    <property type="term" value="F:transaminase activity"/>
    <property type="evidence" value="ECO:0007669"/>
    <property type="project" value="UniProtKB-KW"/>
</dbReference>
<comment type="similarity">
    <text evidence="1">In the C-terminal section; belongs to the class-I pyridoxal-phosphate-dependent aminotransferase family.</text>
</comment>
<dbReference type="EMBL" id="JBHRWW010000012">
    <property type="protein sequence ID" value="MFC3689768.1"/>
    <property type="molecule type" value="Genomic_DNA"/>
</dbReference>
<keyword evidence="7" id="KW-0032">Aminotransferase</keyword>
<dbReference type="InterPro" id="IPR036388">
    <property type="entry name" value="WH-like_DNA-bd_sf"/>
</dbReference>
<dbReference type="Pfam" id="PF00155">
    <property type="entry name" value="Aminotran_1_2"/>
    <property type="match status" value="1"/>
</dbReference>
<dbReference type="Proteomes" id="UP001595685">
    <property type="component" value="Unassembled WGS sequence"/>
</dbReference>
<dbReference type="RefSeq" id="WP_340291153.1">
    <property type="nucleotide sequence ID" value="NZ_JBBEOI010000032.1"/>
</dbReference>
<dbReference type="InterPro" id="IPR015421">
    <property type="entry name" value="PyrdxlP-dep_Trfase_major"/>
</dbReference>
<evidence type="ECO:0000256" key="3">
    <source>
        <dbReference type="ARBA" id="ARBA00023015"/>
    </source>
</evidence>
<protein>
    <submittedName>
        <fullName evidence="7">PLP-dependent aminotransferase family protein</fullName>
    </submittedName>
</protein>
<dbReference type="InterPro" id="IPR051446">
    <property type="entry name" value="HTH_trans_reg/aminotransferase"/>
</dbReference>
<gene>
    <name evidence="7" type="ORF">ACFOLH_15575</name>
</gene>
<dbReference type="CDD" id="cd00609">
    <property type="entry name" value="AAT_like"/>
    <property type="match status" value="1"/>
</dbReference>
<dbReference type="InterPro" id="IPR015424">
    <property type="entry name" value="PyrdxlP-dep_Trfase"/>
</dbReference>
<keyword evidence="4" id="KW-0238">DNA-binding</keyword>
<evidence type="ECO:0000256" key="5">
    <source>
        <dbReference type="ARBA" id="ARBA00023163"/>
    </source>
</evidence>
<feature type="domain" description="HTH gntR-type" evidence="6">
    <location>
        <begin position="22"/>
        <end position="90"/>
    </location>
</feature>
<evidence type="ECO:0000256" key="1">
    <source>
        <dbReference type="ARBA" id="ARBA00005384"/>
    </source>
</evidence>
<keyword evidence="8" id="KW-1185">Reference proteome</keyword>
<keyword evidence="2" id="KW-0663">Pyridoxal phosphate</keyword>
<organism evidence="7 8">
    <name type="scientific">Aquipuribacter hungaricus</name>
    <dbReference type="NCBI Taxonomy" id="545624"/>
    <lineage>
        <taxon>Bacteria</taxon>
        <taxon>Bacillati</taxon>
        <taxon>Actinomycetota</taxon>
        <taxon>Actinomycetes</taxon>
        <taxon>Micrococcales</taxon>
        <taxon>Intrasporangiaceae</taxon>
        <taxon>Aquipuribacter</taxon>
    </lineage>
</organism>
<evidence type="ECO:0000313" key="7">
    <source>
        <dbReference type="EMBL" id="MFC3689768.1"/>
    </source>
</evidence>
<dbReference type="InterPro" id="IPR004839">
    <property type="entry name" value="Aminotransferase_I/II_large"/>
</dbReference>